<dbReference type="RefSeq" id="WP_283441053.1">
    <property type="nucleotide sequence ID" value="NZ_FXUL01000002.1"/>
</dbReference>
<dbReference type="Pfam" id="PF00378">
    <property type="entry name" value="ECH_1"/>
    <property type="match status" value="1"/>
</dbReference>
<organism evidence="3 4">
    <name type="scientific">Noviherbaspirillum suwonense</name>
    <dbReference type="NCBI Taxonomy" id="1224511"/>
    <lineage>
        <taxon>Bacteria</taxon>
        <taxon>Pseudomonadati</taxon>
        <taxon>Pseudomonadota</taxon>
        <taxon>Betaproteobacteria</taxon>
        <taxon>Burkholderiales</taxon>
        <taxon>Oxalobacteraceae</taxon>
        <taxon>Noviherbaspirillum</taxon>
    </lineage>
</organism>
<keyword evidence="4" id="KW-1185">Reference proteome</keyword>
<dbReference type="InterPro" id="IPR014748">
    <property type="entry name" value="Enoyl-CoA_hydra_C"/>
</dbReference>
<sequence>MRYLPGEPAQGFNNQSRIAGYQARNFLFAAADGVATITLNRPERKNPLTFDSYAELRELFRAMAYAEDVHAIVIAGAGDNFCSGGDVHEIIGPLTRLDMPGLLAFTRMTGDVVKAMRACPQPIVAAIDGVCAGAGAILAMASDIRMGTARSKTAFLFTRVGLAGCDMGACALLPRLIGQGRASELLYSGRSLGGEEGERWGFFNRLCAPDELLAQAQAFAADLAGGPTFAHGMTKKMLQQEWNMGVDEAIEAEAQAQAICMMTNDFHRAYHAFVAKQKPDFEGN</sequence>
<dbReference type="InterPro" id="IPR018376">
    <property type="entry name" value="Enoyl-CoA_hyd/isom_CS"/>
</dbReference>
<evidence type="ECO:0000313" key="3">
    <source>
        <dbReference type="EMBL" id="SMP49463.1"/>
    </source>
</evidence>
<dbReference type="InterPro" id="IPR029045">
    <property type="entry name" value="ClpP/crotonase-like_dom_sf"/>
</dbReference>
<comment type="similarity">
    <text evidence="1 2">Belongs to the enoyl-CoA hydratase/isomerase family.</text>
</comment>
<dbReference type="PANTHER" id="PTHR43459">
    <property type="entry name" value="ENOYL-COA HYDRATASE"/>
    <property type="match status" value="1"/>
</dbReference>
<name>A0ABY1PUV7_9BURK</name>
<dbReference type="EMBL" id="FXUL01000002">
    <property type="protein sequence ID" value="SMP49463.1"/>
    <property type="molecule type" value="Genomic_DNA"/>
</dbReference>
<dbReference type="CDD" id="cd06558">
    <property type="entry name" value="crotonase-like"/>
    <property type="match status" value="1"/>
</dbReference>
<proteinExistence type="inferred from homology"/>
<dbReference type="PROSITE" id="PS00166">
    <property type="entry name" value="ENOYL_COA_HYDRATASE"/>
    <property type="match status" value="1"/>
</dbReference>
<reference evidence="3 4" key="1">
    <citation type="submission" date="2017-05" db="EMBL/GenBank/DDBJ databases">
        <authorList>
            <person name="Varghese N."/>
            <person name="Submissions S."/>
        </authorList>
    </citation>
    <scope>NUCLEOTIDE SEQUENCE [LARGE SCALE GENOMIC DNA]</scope>
    <source>
        <strain evidence="3 4">DSM 26001</strain>
    </source>
</reference>
<evidence type="ECO:0000256" key="2">
    <source>
        <dbReference type="RuleBase" id="RU003707"/>
    </source>
</evidence>
<dbReference type="InterPro" id="IPR001753">
    <property type="entry name" value="Enoyl-CoA_hydra/iso"/>
</dbReference>
<dbReference type="NCBIfam" id="NF006107">
    <property type="entry name" value="PRK08258.1"/>
    <property type="match status" value="1"/>
</dbReference>
<gene>
    <name evidence="3" type="ORF">SAMN06295970_102251</name>
</gene>
<evidence type="ECO:0000313" key="4">
    <source>
        <dbReference type="Proteomes" id="UP001158049"/>
    </source>
</evidence>
<comment type="caution">
    <text evidence="3">The sequence shown here is derived from an EMBL/GenBank/DDBJ whole genome shotgun (WGS) entry which is preliminary data.</text>
</comment>
<dbReference type="Proteomes" id="UP001158049">
    <property type="component" value="Unassembled WGS sequence"/>
</dbReference>
<accession>A0ABY1PUV7</accession>
<dbReference type="SUPFAM" id="SSF52096">
    <property type="entry name" value="ClpP/crotonase"/>
    <property type="match status" value="1"/>
</dbReference>
<dbReference type="PANTHER" id="PTHR43459:SF1">
    <property type="entry name" value="EG:BACN32G11.4 PROTEIN"/>
    <property type="match status" value="1"/>
</dbReference>
<dbReference type="Gene3D" id="3.90.226.10">
    <property type="entry name" value="2-enoyl-CoA Hydratase, Chain A, domain 1"/>
    <property type="match status" value="1"/>
</dbReference>
<protein>
    <submittedName>
        <fullName evidence="3">Enoyl-CoA hydratase</fullName>
    </submittedName>
</protein>
<evidence type="ECO:0000256" key="1">
    <source>
        <dbReference type="ARBA" id="ARBA00005254"/>
    </source>
</evidence>
<dbReference type="Gene3D" id="1.10.12.10">
    <property type="entry name" value="Lyase 2-enoyl-coa Hydratase, Chain A, domain 2"/>
    <property type="match status" value="1"/>
</dbReference>